<protein>
    <submittedName>
        <fullName evidence="1">Uncharacterized protein</fullName>
    </submittedName>
</protein>
<dbReference type="AlphaFoldDB" id="A0A3D9XHG6"/>
<reference evidence="1 2" key="1">
    <citation type="submission" date="2018-08" db="EMBL/GenBank/DDBJ databases">
        <title>Genomic Encyclopedia of Archaeal and Bacterial Type Strains, Phase II (KMG-II): from individual species to whole genera.</title>
        <authorList>
            <person name="Goeker M."/>
        </authorList>
    </citation>
    <scope>NUCLEOTIDE SEQUENCE [LARGE SCALE GENOMIC DNA]</scope>
    <source>
        <strain evidence="1 2">DSM 17099</strain>
    </source>
</reference>
<proteinExistence type="predicted"/>
<evidence type="ECO:0000313" key="2">
    <source>
        <dbReference type="Proteomes" id="UP000256941"/>
    </source>
</evidence>
<gene>
    <name evidence="1" type="ORF">BDD41_2654</name>
</gene>
<dbReference type="Proteomes" id="UP000256941">
    <property type="component" value="Unassembled WGS sequence"/>
</dbReference>
<sequence length="110" mass="11928">MHAHPRDLKSNTAARLMSVAAIRARLSMLAVAYAARIGAVNMNDVLATASAVVAVFGEDHDLSREMRSFVDSLPELRRHVPDLAAAGDRLIRAVERTTWPDDAGRADIHG</sequence>
<dbReference type="EMBL" id="QTUJ01000002">
    <property type="protein sequence ID" value="REF69935.1"/>
    <property type="molecule type" value="Genomic_DNA"/>
</dbReference>
<accession>A0A3D9XHG6</accession>
<name>A0A3D9XHG6_PARVE</name>
<organism evidence="1 2">
    <name type="scientific">Paracoccus versutus</name>
    <name type="common">Thiobacillus versutus</name>
    <dbReference type="NCBI Taxonomy" id="34007"/>
    <lineage>
        <taxon>Bacteria</taxon>
        <taxon>Pseudomonadati</taxon>
        <taxon>Pseudomonadota</taxon>
        <taxon>Alphaproteobacteria</taxon>
        <taxon>Rhodobacterales</taxon>
        <taxon>Paracoccaceae</taxon>
        <taxon>Paracoccus</taxon>
    </lineage>
</organism>
<dbReference type="RefSeq" id="WP_147304514.1">
    <property type="nucleotide sequence ID" value="NZ_CP038197.1"/>
</dbReference>
<evidence type="ECO:0000313" key="1">
    <source>
        <dbReference type="EMBL" id="REF69935.1"/>
    </source>
</evidence>
<comment type="caution">
    <text evidence="1">The sequence shown here is derived from an EMBL/GenBank/DDBJ whole genome shotgun (WGS) entry which is preliminary data.</text>
</comment>